<dbReference type="SUPFAM" id="SSF53756">
    <property type="entry name" value="UDP-Glycosyltransferase/glycogen phosphorylase"/>
    <property type="match status" value="1"/>
</dbReference>
<evidence type="ECO:0000256" key="5">
    <source>
        <dbReference type="ARBA" id="ARBA00022018"/>
    </source>
</evidence>
<dbReference type="Pfam" id="PF00534">
    <property type="entry name" value="Glycos_transf_1"/>
    <property type="match status" value="1"/>
</dbReference>
<evidence type="ECO:0000256" key="11">
    <source>
        <dbReference type="ARBA" id="ARBA00023136"/>
    </source>
</evidence>
<sequence length="523" mass="59206">MHSNSATIKHCIWGAQTHTCPVFTKDVRPSVVNNPLGRYYIIGTMIFAFFVLLPIVVAACVLIFPQWIQRRSRRLLPELQTPLPDGKSPLIVGFFHPYCNAGGGGERVLWTAIRALQNRYPRVRCVIYTGDTDASREEILIKANQHFNISLPRTSPKDLHFVYLRRRWLVESSPYPILTLLGQSLGSILLGLEALLQFVPNIYIDTMGYAFTLPLFRFLAGCKVACYVHYPTISTDMLERVASRSASYNNASIISRSIVLSHMKLLYYKLFAFIYGLAGRCSSVIIVNSTWTHGHICSIWKVPDKTHIVYPPCNVQEFLKIPLENDMDKKQHNVVSIGQFRPEKDHPLQINSFAKFLDLVSDSDKKQHKLVLVGGCRNDQDEERVSNLKKLCKDLRIDNSVEFRLNISFADLKKCLQEATIGLHTMWNEHFGIGVVECMAGGTVMLAHNSGGPKLDIVKDYKGRKTGFLAEDVDSYSLKMTEILDLSPDERFAIKSNARESVNRFSEEEFEAGFLSATESLFD</sequence>
<evidence type="ECO:0000256" key="13">
    <source>
        <dbReference type="ARBA" id="ARBA00045128"/>
    </source>
</evidence>
<feature type="transmembrane region" description="Helical" evidence="14">
    <location>
        <begin position="39"/>
        <end position="64"/>
    </location>
</feature>
<dbReference type="Pfam" id="PF15924">
    <property type="entry name" value="ALG11_N"/>
    <property type="match status" value="1"/>
</dbReference>
<evidence type="ECO:0000259" key="15">
    <source>
        <dbReference type="Pfam" id="PF00534"/>
    </source>
</evidence>
<evidence type="ECO:0000256" key="10">
    <source>
        <dbReference type="ARBA" id="ARBA00022989"/>
    </source>
</evidence>
<comment type="caution">
    <text evidence="17">The sequence shown here is derived from an EMBL/GenBank/DDBJ whole genome shotgun (WGS) entry which is preliminary data.</text>
</comment>
<comment type="similarity">
    <text evidence="3 14">Belongs to the glycosyltransferase group 1 family. Glycosyltransferase 4 subfamily.</text>
</comment>
<proteinExistence type="inferred from homology"/>
<accession>A0AAD9NAW3</accession>
<evidence type="ECO:0000256" key="6">
    <source>
        <dbReference type="ARBA" id="ARBA00022676"/>
    </source>
</evidence>
<keyword evidence="10 14" id="KW-1133">Transmembrane helix</keyword>
<keyword evidence="8 14" id="KW-0812">Transmembrane</keyword>
<evidence type="ECO:0000256" key="14">
    <source>
        <dbReference type="RuleBase" id="RU367051"/>
    </source>
</evidence>
<comment type="function">
    <text evidence="13">GDP-Man:Man(3)GlcNAc(2)-PP-Dol alpha-1,2-mannosyltransferase that operates in the biosynthetic pathway of dolichol-linked oligosaccharides, the glycan precursors employed in protein asparagine (N)-glycosylation. The assembly of dolichol-linked oligosaccharides begins on the cytosolic side of the endoplasmic reticulum membrane and finishes in its lumen. The sequential addition of sugars to dolichol pyrophosphate produces dolichol-linked oligosaccharides containing fourteen sugars, including two GlcNAcs, nine mannoses and three glucoses. Once assembled, the oligosaccharide is transferred from the lipid to nascent proteins by oligosaccharyltransferases. Catalyzes, on the cytoplasmic face of the endoplasmic reticulum, the addition of the fourth and fifth mannose residues to the dolichol-linked oligosaccharide chain, to produce Man(5)GlcNAc(2)-PP-dolichol core oligosaccharide. Man(5)GlcNAc(2)-PP-dolichol is a substrate for ALG3, the following enzyme in the biosynthetic pathway.</text>
</comment>
<dbReference type="PANTHER" id="PTHR45919">
    <property type="entry name" value="GDP-MAN:MAN(3)GLCNAC(2)-PP-DOL ALPHA-1,2-MANNOSYLTRANSFERASE"/>
    <property type="match status" value="1"/>
</dbReference>
<evidence type="ECO:0000256" key="8">
    <source>
        <dbReference type="ARBA" id="ARBA00022692"/>
    </source>
</evidence>
<comment type="subcellular location">
    <subcellularLocation>
        <location evidence="1">Endoplasmic reticulum membrane</location>
        <topology evidence="1">Single-pass membrane protein</topology>
    </subcellularLocation>
</comment>
<evidence type="ECO:0000259" key="16">
    <source>
        <dbReference type="Pfam" id="PF15924"/>
    </source>
</evidence>
<evidence type="ECO:0000256" key="2">
    <source>
        <dbReference type="ARBA" id="ARBA00004922"/>
    </source>
</evidence>
<reference evidence="17" key="1">
    <citation type="journal article" date="2023" name="Mol. Biol. Evol.">
        <title>Third-Generation Sequencing Reveals the Adaptive Role of the Epigenome in Three Deep-Sea Polychaetes.</title>
        <authorList>
            <person name="Perez M."/>
            <person name="Aroh O."/>
            <person name="Sun Y."/>
            <person name="Lan Y."/>
            <person name="Juniper S.K."/>
            <person name="Young C.R."/>
            <person name="Angers B."/>
            <person name="Qian P.Y."/>
        </authorList>
    </citation>
    <scope>NUCLEOTIDE SEQUENCE</scope>
    <source>
        <strain evidence="17">P08H-3</strain>
    </source>
</reference>
<keyword evidence="7 14" id="KW-0808">Transferase</keyword>
<evidence type="ECO:0000256" key="12">
    <source>
        <dbReference type="ARBA" id="ARBA00045065"/>
    </source>
</evidence>
<dbReference type="PANTHER" id="PTHR45919:SF1">
    <property type="entry name" value="GDP-MAN:MAN(3)GLCNAC(2)-PP-DOL ALPHA-1,2-MANNOSYLTRANSFERASE"/>
    <property type="match status" value="1"/>
</dbReference>
<dbReference type="GO" id="GO:0004377">
    <property type="term" value="F:GDP-Man:Man(3)GlcNAc(2)-PP-Dol alpha-1,2-mannosyltransferase activity"/>
    <property type="evidence" value="ECO:0007669"/>
    <property type="project" value="UniProtKB-UniRule"/>
</dbReference>
<keyword evidence="6 14" id="KW-0328">Glycosyltransferase</keyword>
<evidence type="ECO:0000256" key="4">
    <source>
        <dbReference type="ARBA" id="ARBA00012645"/>
    </source>
</evidence>
<organism evidence="17 18">
    <name type="scientific">Paralvinella palmiformis</name>
    <dbReference type="NCBI Taxonomy" id="53620"/>
    <lineage>
        <taxon>Eukaryota</taxon>
        <taxon>Metazoa</taxon>
        <taxon>Spiralia</taxon>
        <taxon>Lophotrochozoa</taxon>
        <taxon>Annelida</taxon>
        <taxon>Polychaeta</taxon>
        <taxon>Sedentaria</taxon>
        <taxon>Canalipalpata</taxon>
        <taxon>Terebellida</taxon>
        <taxon>Terebelliformia</taxon>
        <taxon>Alvinellidae</taxon>
        <taxon>Paralvinella</taxon>
    </lineage>
</organism>
<dbReference type="Gene3D" id="3.40.50.2000">
    <property type="entry name" value="Glycogen Phosphorylase B"/>
    <property type="match status" value="1"/>
</dbReference>
<keyword evidence="9 14" id="KW-0256">Endoplasmic reticulum</keyword>
<feature type="domain" description="ALG11 mannosyltransferase N-terminal" evidence="16">
    <location>
        <begin position="91"/>
        <end position="300"/>
    </location>
</feature>
<feature type="domain" description="Glycosyl transferase family 1" evidence="15">
    <location>
        <begin position="325"/>
        <end position="500"/>
    </location>
</feature>
<dbReference type="InterPro" id="IPR038013">
    <property type="entry name" value="ALG11"/>
</dbReference>
<gene>
    <name evidence="17" type="ORF">LSH36_108g01083</name>
</gene>
<dbReference type="GO" id="GO:0006487">
    <property type="term" value="P:protein N-linked glycosylation"/>
    <property type="evidence" value="ECO:0007669"/>
    <property type="project" value="TreeGrafter"/>
</dbReference>
<evidence type="ECO:0000256" key="7">
    <source>
        <dbReference type="ARBA" id="ARBA00022679"/>
    </source>
</evidence>
<evidence type="ECO:0000256" key="1">
    <source>
        <dbReference type="ARBA" id="ARBA00004389"/>
    </source>
</evidence>
<protein>
    <recommendedName>
        <fullName evidence="5 14">GDP-Man:Man(3)GlcNAc(2)-PP-Dol alpha-1,2-mannosyltransferase</fullName>
        <ecNumber evidence="4 14">2.4.1.131</ecNumber>
    </recommendedName>
</protein>
<dbReference type="Proteomes" id="UP001208570">
    <property type="component" value="Unassembled WGS sequence"/>
</dbReference>
<dbReference type="FunFam" id="3.40.50.2000:FF:000256">
    <property type="entry name" value="GDP-Man:Man(3)GlcNAc(2)-PP-Dol alpha-1,2-mannosyltransferase"/>
    <property type="match status" value="1"/>
</dbReference>
<name>A0AAD9NAW3_9ANNE</name>
<comment type="catalytic activity">
    <reaction evidence="12 14">
        <text>an alpha-D-Man-(1-&gt;3)-[alpha-D-Man-(1-&gt;6)]-beta-D-Man-(1-&gt;4)-beta-D-GlcNAc-(1-&gt;4)-alpha-D-GlcNAc-diphospho-di-trans,poly-cis-dolichol + 2 GDP-alpha-D-mannose = an alpha-D-Man-(1-&gt;2)-alpha-D-Man-(1-&gt;2)-alpha-D-Man-(1-&gt;3)-[alpha-D-Man-(1-&gt;6)]-beta-D-Man-(1-&gt;4)-beta-D-GlcNAc-(1-&gt;4)-alpha-D-GlcNAc-diphospho-di-trans,poly-cis-dolichol + 2 GDP + 2 H(+)</text>
        <dbReference type="Rhea" id="RHEA:29523"/>
        <dbReference type="Rhea" id="RHEA-COMP:19515"/>
        <dbReference type="Rhea" id="RHEA-COMP:19516"/>
        <dbReference type="ChEBI" id="CHEBI:15378"/>
        <dbReference type="ChEBI" id="CHEBI:57527"/>
        <dbReference type="ChEBI" id="CHEBI:58189"/>
        <dbReference type="ChEBI" id="CHEBI:132511"/>
        <dbReference type="ChEBI" id="CHEBI:132515"/>
        <dbReference type="EC" id="2.4.1.131"/>
    </reaction>
    <physiologicalReaction direction="left-to-right" evidence="12 14">
        <dbReference type="Rhea" id="RHEA:29524"/>
    </physiologicalReaction>
</comment>
<dbReference type="InterPro" id="IPR031814">
    <property type="entry name" value="ALG11_N"/>
</dbReference>
<evidence type="ECO:0000256" key="9">
    <source>
        <dbReference type="ARBA" id="ARBA00022824"/>
    </source>
</evidence>
<dbReference type="EC" id="2.4.1.131" evidence="4 14"/>
<evidence type="ECO:0000313" key="18">
    <source>
        <dbReference type="Proteomes" id="UP001208570"/>
    </source>
</evidence>
<evidence type="ECO:0000256" key="3">
    <source>
        <dbReference type="ARBA" id="ARBA00009481"/>
    </source>
</evidence>
<dbReference type="GO" id="GO:0005789">
    <property type="term" value="C:endoplasmic reticulum membrane"/>
    <property type="evidence" value="ECO:0007669"/>
    <property type="project" value="UniProtKB-SubCell"/>
</dbReference>
<dbReference type="EMBL" id="JAODUP010000108">
    <property type="protein sequence ID" value="KAK2161858.1"/>
    <property type="molecule type" value="Genomic_DNA"/>
</dbReference>
<evidence type="ECO:0000313" key="17">
    <source>
        <dbReference type="EMBL" id="KAK2161858.1"/>
    </source>
</evidence>
<dbReference type="InterPro" id="IPR001296">
    <property type="entry name" value="Glyco_trans_1"/>
</dbReference>
<keyword evidence="18" id="KW-1185">Reference proteome</keyword>
<dbReference type="AlphaFoldDB" id="A0AAD9NAW3"/>
<comment type="pathway">
    <text evidence="2 14">Protein modification; protein glycosylation.</text>
</comment>
<keyword evidence="11 14" id="KW-0472">Membrane</keyword>
<dbReference type="CDD" id="cd03806">
    <property type="entry name" value="GT4_ALG11-like"/>
    <property type="match status" value="1"/>
</dbReference>